<accession>A0A2T1D5N9</accession>
<keyword evidence="1" id="KW-0472">Membrane</keyword>
<dbReference type="RefSeq" id="WP_073072763.1">
    <property type="nucleotide sequence ID" value="NZ_MPPI01000019.1"/>
</dbReference>
<reference evidence="2 3" key="2">
    <citation type="submission" date="2018-03" db="EMBL/GenBank/DDBJ databases">
        <title>The ancient ancestry and fast evolution of plastids.</title>
        <authorList>
            <person name="Moore K.R."/>
            <person name="Magnabosco C."/>
            <person name="Momper L."/>
            <person name="Gold D.A."/>
            <person name="Bosak T."/>
            <person name="Fournier G.P."/>
        </authorList>
    </citation>
    <scope>NUCLEOTIDE SEQUENCE [LARGE SCALE GENOMIC DNA]</scope>
    <source>
        <strain evidence="2 3">ULC007</strain>
    </source>
</reference>
<keyword evidence="1" id="KW-1133">Transmembrane helix</keyword>
<name>A0A2T1D5N9_9CYAN</name>
<protein>
    <recommendedName>
        <fullName evidence="4">Tetratricopeptide repeat protein</fullName>
    </recommendedName>
</protein>
<dbReference type="EMBL" id="PVWG01000053">
    <property type="protein sequence ID" value="PSB15789.1"/>
    <property type="molecule type" value="Genomic_DNA"/>
</dbReference>
<keyword evidence="1" id="KW-0812">Transmembrane</keyword>
<feature type="transmembrane region" description="Helical" evidence="1">
    <location>
        <begin position="12"/>
        <end position="33"/>
    </location>
</feature>
<evidence type="ECO:0000313" key="3">
    <source>
        <dbReference type="Proteomes" id="UP000238634"/>
    </source>
</evidence>
<keyword evidence="3" id="KW-1185">Reference proteome</keyword>
<dbReference type="Proteomes" id="UP000238634">
    <property type="component" value="Unassembled WGS sequence"/>
</dbReference>
<comment type="caution">
    <text evidence="2">The sequence shown here is derived from an EMBL/GenBank/DDBJ whole genome shotgun (WGS) entry which is preliminary data.</text>
</comment>
<dbReference type="Gene3D" id="1.25.40.10">
    <property type="entry name" value="Tetratricopeptide repeat domain"/>
    <property type="match status" value="1"/>
</dbReference>
<organism evidence="2 3">
    <name type="scientific">Phormidesmis priestleyi ULC007</name>
    <dbReference type="NCBI Taxonomy" id="1920490"/>
    <lineage>
        <taxon>Bacteria</taxon>
        <taxon>Bacillati</taxon>
        <taxon>Cyanobacteriota</taxon>
        <taxon>Cyanophyceae</taxon>
        <taxon>Leptolyngbyales</taxon>
        <taxon>Leptolyngbyaceae</taxon>
        <taxon>Phormidesmis</taxon>
    </lineage>
</organism>
<evidence type="ECO:0008006" key="4">
    <source>
        <dbReference type="Google" id="ProtNLM"/>
    </source>
</evidence>
<evidence type="ECO:0000313" key="2">
    <source>
        <dbReference type="EMBL" id="PSB15789.1"/>
    </source>
</evidence>
<dbReference type="OrthoDB" id="541937at2"/>
<evidence type="ECO:0000256" key="1">
    <source>
        <dbReference type="SAM" id="Phobius"/>
    </source>
</evidence>
<sequence length="173" mass="19194">MTIHKSRKKAVILYLVSSSIVFVAIVGGLRIVLLSMQGIPFTTIEEDIRIYKDPNNALAHFNRGWIRSQSGDREGAIADFTEAIKIVSSGKDKNSSLSLVGLYDDRGQVYNHLGGSAEDRNPAEAQKNYRLAISDYQKSAELCKLESDKPICSMIVDNIEWVKKSLSEVSSKN</sequence>
<gene>
    <name evidence="2" type="ORF">C7B65_23535</name>
</gene>
<dbReference type="AlphaFoldDB" id="A0A2T1D5N9"/>
<dbReference type="STRING" id="1920490.GCA_001895925_00413"/>
<reference evidence="2 3" key="1">
    <citation type="submission" date="2018-02" db="EMBL/GenBank/DDBJ databases">
        <authorList>
            <person name="Cohen D.B."/>
            <person name="Kent A.D."/>
        </authorList>
    </citation>
    <scope>NUCLEOTIDE SEQUENCE [LARGE SCALE GENOMIC DNA]</scope>
    <source>
        <strain evidence="2 3">ULC007</strain>
    </source>
</reference>
<dbReference type="SUPFAM" id="SSF48452">
    <property type="entry name" value="TPR-like"/>
    <property type="match status" value="1"/>
</dbReference>
<dbReference type="InterPro" id="IPR011990">
    <property type="entry name" value="TPR-like_helical_dom_sf"/>
</dbReference>
<proteinExistence type="predicted"/>